<dbReference type="EMBL" id="JYDO01000032">
    <property type="protein sequence ID" value="KRZ76056.1"/>
    <property type="molecule type" value="Genomic_DNA"/>
</dbReference>
<gene>
    <name evidence="2" type="ORF">T10_8223</name>
</gene>
<proteinExistence type="predicted"/>
<name>A0A0V1MW83_9BILA</name>
<organism evidence="2 3">
    <name type="scientific">Trichinella papuae</name>
    <dbReference type="NCBI Taxonomy" id="268474"/>
    <lineage>
        <taxon>Eukaryota</taxon>
        <taxon>Metazoa</taxon>
        <taxon>Ecdysozoa</taxon>
        <taxon>Nematoda</taxon>
        <taxon>Enoplea</taxon>
        <taxon>Dorylaimia</taxon>
        <taxon>Trichinellida</taxon>
        <taxon>Trichinellidae</taxon>
        <taxon>Trichinella</taxon>
    </lineage>
</organism>
<feature type="region of interest" description="Disordered" evidence="1">
    <location>
        <begin position="114"/>
        <end position="134"/>
    </location>
</feature>
<reference evidence="2 3" key="1">
    <citation type="submission" date="2015-01" db="EMBL/GenBank/DDBJ databases">
        <title>Evolution of Trichinella species and genotypes.</title>
        <authorList>
            <person name="Korhonen P.K."/>
            <person name="Edoardo P."/>
            <person name="Giuseppe L.R."/>
            <person name="Gasser R.B."/>
        </authorList>
    </citation>
    <scope>NUCLEOTIDE SEQUENCE [LARGE SCALE GENOMIC DNA]</scope>
    <source>
        <strain evidence="2">ISS1980</strain>
    </source>
</reference>
<comment type="caution">
    <text evidence="2">The sequence shown here is derived from an EMBL/GenBank/DDBJ whole genome shotgun (WGS) entry which is preliminary data.</text>
</comment>
<accession>A0A0V1MW83</accession>
<keyword evidence="3" id="KW-1185">Reference proteome</keyword>
<evidence type="ECO:0000313" key="3">
    <source>
        <dbReference type="Proteomes" id="UP000054843"/>
    </source>
</evidence>
<evidence type="ECO:0000256" key="1">
    <source>
        <dbReference type="SAM" id="MobiDB-lite"/>
    </source>
</evidence>
<sequence>MVNMRPYAERKTMTSEIRTINDANAVNVVIVPGQDINVATSEATLPDTDADIDAISVGTYRRYFVHIALKPSFRLVTAFRDPIHSQVRSLQRKTKMWARCNQLAIRTSVSDKSCNMHDDVQPRSNYLKNSNNKT</sequence>
<feature type="compositionally biased region" description="Polar residues" evidence="1">
    <location>
        <begin position="122"/>
        <end position="134"/>
    </location>
</feature>
<dbReference type="Proteomes" id="UP000054843">
    <property type="component" value="Unassembled WGS sequence"/>
</dbReference>
<protein>
    <submittedName>
        <fullName evidence="2">Uncharacterized protein</fullName>
    </submittedName>
</protein>
<evidence type="ECO:0000313" key="2">
    <source>
        <dbReference type="EMBL" id="KRZ76056.1"/>
    </source>
</evidence>
<dbReference type="AlphaFoldDB" id="A0A0V1MW83"/>